<comment type="caution">
    <text evidence="1">The sequence shown here is derived from an EMBL/GenBank/DDBJ whole genome shotgun (WGS) entry which is preliminary data.</text>
</comment>
<accession>A0A4Q7NL62</accession>
<evidence type="ECO:0000313" key="2">
    <source>
        <dbReference type="Proteomes" id="UP000292445"/>
    </source>
</evidence>
<evidence type="ECO:0008006" key="3">
    <source>
        <dbReference type="Google" id="ProtNLM"/>
    </source>
</evidence>
<gene>
    <name evidence="1" type="ORF">EV675_1718</name>
</gene>
<dbReference type="RefSeq" id="WP_130356858.1">
    <property type="nucleotide sequence ID" value="NZ_SGXC01000001.1"/>
</dbReference>
<dbReference type="AlphaFoldDB" id="A0A4Q7NL62"/>
<protein>
    <recommendedName>
        <fullName evidence="3">ABC transporter substrate-binding protein</fullName>
    </recommendedName>
</protein>
<proteinExistence type="predicted"/>
<dbReference type="EMBL" id="SGXC01000001">
    <property type="protein sequence ID" value="RZS85688.1"/>
    <property type="molecule type" value="Genomic_DNA"/>
</dbReference>
<organism evidence="1 2">
    <name type="scientific">Pigmentiphaga kullae</name>
    <dbReference type="NCBI Taxonomy" id="151784"/>
    <lineage>
        <taxon>Bacteria</taxon>
        <taxon>Pseudomonadati</taxon>
        <taxon>Pseudomonadota</taxon>
        <taxon>Betaproteobacteria</taxon>
        <taxon>Burkholderiales</taxon>
        <taxon>Alcaligenaceae</taxon>
        <taxon>Pigmentiphaga</taxon>
    </lineage>
</organism>
<sequence length="293" mass="33397">MGKFLIGPHMRLQEWVAEEKGYFADEGLDYEFVAKGGSKNLSVKSAVELPRDQIRGAYQTIEEGRTCDVSSACHWTVNMAAAAGHGKLWADAYSVAAAGIYVPEDSPIRRPEDLAGVPITVGYQSGSHYATLQALESVLPRDQIKLHFGGMLMHRLDLLVDRQAPAATMFNAPMYFAEQLGFRKVIDCTFMIASVVPGDAATEDIARYFRALQRAQQDIDLRFERYTHYYKREMPEKYRDRMDTRLYGPGERLVFLPYTQQIFEETQQWVNDWQIFDDKPEQRMGYGDSVLHA</sequence>
<dbReference type="Proteomes" id="UP000292445">
    <property type="component" value="Unassembled WGS sequence"/>
</dbReference>
<reference evidence="1 2" key="1">
    <citation type="submission" date="2019-02" db="EMBL/GenBank/DDBJ databases">
        <title>Genomic Encyclopedia of Type Strains, Phase IV (KMG-IV): sequencing the most valuable type-strain genomes for metagenomic binning, comparative biology and taxonomic classification.</title>
        <authorList>
            <person name="Goeker M."/>
        </authorList>
    </citation>
    <scope>NUCLEOTIDE SEQUENCE [LARGE SCALE GENOMIC DNA]</scope>
    <source>
        <strain evidence="1 2">K24</strain>
    </source>
</reference>
<evidence type="ECO:0000313" key="1">
    <source>
        <dbReference type="EMBL" id="RZS85688.1"/>
    </source>
</evidence>
<dbReference type="SUPFAM" id="SSF53850">
    <property type="entry name" value="Periplasmic binding protein-like II"/>
    <property type="match status" value="1"/>
</dbReference>
<keyword evidence="2" id="KW-1185">Reference proteome</keyword>
<dbReference type="Gene3D" id="3.40.190.10">
    <property type="entry name" value="Periplasmic binding protein-like II"/>
    <property type="match status" value="2"/>
</dbReference>
<name>A0A4Q7NL62_9BURK</name>
<dbReference type="OrthoDB" id="174578at2"/>